<name>X1RGI9_9ZZZZ</name>
<feature type="non-terminal residue" evidence="1">
    <location>
        <position position="1"/>
    </location>
</feature>
<sequence length="119" mass="12781">GGDYNKANYGDIGGESETLVAGKGGYSFNLPLGEGFLNDIATTFGQTKLGDGLYPKDDTQGLEFDTNRITIITGAETLTMGECGLVKLSAASPYTLGLPTAIGNTGRYYRTRRRKPFYH</sequence>
<evidence type="ECO:0000313" key="1">
    <source>
        <dbReference type="EMBL" id="GAI79837.1"/>
    </source>
</evidence>
<dbReference type="EMBL" id="BARW01013429">
    <property type="protein sequence ID" value="GAI79837.1"/>
    <property type="molecule type" value="Genomic_DNA"/>
</dbReference>
<comment type="caution">
    <text evidence="1">The sequence shown here is derived from an EMBL/GenBank/DDBJ whole genome shotgun (WGS) entry which is preliminary data.</text>
</comment>
<accession>X1RGI9</accession>
<reference evidence="1" key="1">
    <citation type="journal article" date="2014" name="Front. Microbiol.">
        <title>High frequency of phylogenetically diverse reductive dehalogenase-homologous genes in deep subseafloor sedimentary metagenomes.</title>
        <authorList>
            <person name="Kawai M."/>
            <person name="Futagami T."/>
            <person name="Toyoda A."/>
            <person name="Takaki Y."/>
            <person name="Nishi S."/>
            <person name="Hori S."/>
            <person name="Arai W."/>
            <person name="Tsubouchi T."/>
            <person name="Morono Y."/>
            <person name="Uchiyama I."/>
            <person name="Ito T."/>
            <person name="Fujiyama A."/>
            <person name="Inagaki F."/>
            <person name="Takami H."/>
        </authorList>
    </citation>
    <scope>NUCLEOTIDE SEQUENCE</scope>
    <source>
        <strain evidence="1">Expedition CK06-06</strain>
    </source>
</reference>
<proteinExistence type="predicted"/>
<gene>
    <name evidence="1" type="ORF">S12H4_24626</name>
</gene>
<organism evidence="1">
    <name type="scientific">marine sediment metagenome</name>
    <dbReference type="NCBI Taxonomy" id="412755"/>
    <lineage>
        <taxon>unclassified sequences</taxon>
        <taxon>metagenomes</taxon>
        <taxon>ecological metagenomes</taxon>
    </lineage>
</organism>
<dbReference type="AlphaFoldDB" id="X1RGI9"/>
<protein>
    <submittedName>
        <fullName evidence="1">Uncharacterized protein</fullName>
    </submittedName>
</protein>